<proteinExistence type="predicted"/>
<dbReference type="PROSITE" id="PS50878">
    <property type="entry name" value="RT_POL"/>
    <property type="match status" value="1"/>
</dbReference>
<evidence type="ECO:0000313" key="2">
    <source>
        <dbReference type="Proteomes" id="UP000025227"/>
    </source>
</evidence>
<name>A0A7I4Z1F2_HAECO</name>
<dbReference type="InterPro" id="IPR000477">
    <property type="entry name" value="RT_dom"/>
</dbReference>
<reference evidence="3" key="1">
    <citation type="submission" date="2020-12" db="UniProtKB">
        <authorList>
            <consortium name="WormBaseParasite"/>
        </authorList>
    </citation>
    <scope>IDENTIFICATION</scope>
    <source>
        <strain evidence="3">MHco3</strain>
    </source>
</reference>
<organism evidence="2 3">
    <name type="scientific">Haemonchus contortus</name>
    <name type="common">Barber pole worm</name>
    <dbReference type="NCBI Taxonomy" id="6289"/>
    <lineage>
        <taxon>Eukaryota</taxon>
        <taxon>Metazoa</taxon>
        <taxon>Ecdysozoa</taxon>
        <taxon>Nematoda</taxon>
        <taxon>Chromadorea</taxon>
        <taxon>Rhabditida</taxon>
        <taxon>Rhabditina</taxon>
        <taxon>Rhabditomorpha</taxon>
        <taxon>Strongyloidea</taxon>
        <taxon>Trichostrongylidae</taxon>
        <taxon>Haemonchus</taxon>
    </lineage>
</organism>
<keyword evidence="2" id="KW-1185">Reference proteome</keyword>
<dbReference type="AlphaFoldDB" id="A0A7I4Z1F2"/>
<evidence type="ECO:0000259" key="1">
    <source>
        <dbReference type="PROSITE" id="PS50878"/>
    </source>
</evidence>
<dbReference type="PANTHER" id="PTHR47027">
    <property type="entry name" value="REVERSE TRANSCRIPTASE DOMAIN-CONTAINING PROTEIN"/>
    <property type="match status" value="1"/>
</dbReference>
<evidence type="ECO:0000313" key="3">
    <source>
        <dbReference type="WBParaSite" id="HCON_00172920-00001"/>
    </source>
</evidence>
<dbReference type="PANTHER" id="PTHR47027:SF20">
    <property type="entry name" value="REVERSE TRANSCRIPTASE-LIKE PROTEIN WITH RNA-DIRECTED DNA POLYMERASE DOMAIN"/>
    <property type="match status" value="1"/>
</dbReference>
<accession>A0A7I4Z1F2</accession>
<feature type="domain" description="Reverse transcriptase" evidence="1">
    <location>
        <begin position="1"/>
        <end position="80"/>
    </location>
</feature>
<dbReference type="OrthoDB" id="5821427at2759"/>
<protein>
    <submittedName>
        <fullName evidence="3">Reverse transcriptase domain-containing protein</fullName>
    </submittedName>
</protein>
<dbReference type="WBParaSite" id="HCON_00172920-00001">
    <property type="protein sequence ID" value="HCON_00172920-00001"/>
    <property type="gene ID" value="HCON_00172920"/>
</dbReference>
<dbReference type="OMA" id="NGRYLHH"/>
<sequence length="124" mass="14008">MRHLEWEDLRVKVNGRYLHHLRFADDMVLITPSIEQAGPMLAEFDNACGKIGLRLNLTKTMFTKNGLVPDAPVTLNGKDISECSSYVYLGREANMMNDLAPELCRRKRSSGSALTFSTLLFFLL</sequence>
<dbReference type="Proteomes" id="UP000025227">
    <property type="component" value="Unplaced"/>
</dbReference>